<sequence length="708" mass="78620">MAMIRHSFDKDVNQVLFEGNSCVKKVILNRPQKLNCLSHQMISEITKKLKAYEIDPEVKVVVLKGNGKAFCAGGDVVASYICMVAGHWSYAASSYKKQVVLDYIVATYGKPVVALIHGIVMGGGAGLSMNGALKIVTEKTVFAMPETSIGHFVDVGASYFLSRFPGFLGEYLGLTGAKIRGPDMVACGLATHFVLSKDLHLVDSALDEVTSSDTCKISKVIRIYEHKPDVKQDGVYSRMEIINKCFSRKTVEEILSSLEREAEDREEKWILEAIKSMKSACPISLKISLKSIREGREQTLDQCLAREYNIFCHIKRRTVSNDFFEGIRAMLLDKDRNPKWEPARLELVSDEMVDRYFSRVDEDDWESLQLPARSNSVLSEGNSYVKKVSEITKKLKAYEIDPQVKVVVLKGNGKAFCAGGDVVELYICTVAGHWSYAASSYKKNLFLDYVVATYGKPVVALIHGIVMGSGAGISMHGAFKIVTENTVFAMPETAIGHFVDVGASYFLSRLPGFLGEYLGLTGAKIRGPDMVACGLATHFVLSKDLHLVESALDEVTSSDTCKISKVISIYEHKPDVKQDGVYSRLEIINKCFSRKTVEEILSSLESEAGNRAEKWILEAIKSMKAATLAKHDLILLFHPGNKSHVTGQRKHSSQGTCMENTTNWEPARLELVSDEMVGRYFSRVDEDDWESLQLPARSNSVSMMRPKL</sequence>
<comment type="catalytic activity">
    <reaction evidence="2">
        <text>3-hydroxy-2-methylpropanoyl-CoA + H2O = 3-hydroxy-2-methylpropanoate + CoA + H(+)</text>
        <dbReference type="Rhea" id="RHEA:20888"/>
        <dbReference type="ChEBI" id="CHEBI:11805"/>
        <dbReference type="ChEBI" id="CHEBI:15377"/>
        <dbReference type="ChEBI" id="CHEBI:15378"/>
        <dbReference type="ChEBI" id="CHEBI:57287"/>
        <dbReference type="ChEBI" id="CHEBI:57340"/>
        <dbReference type="EC" id="3.1.2.4"/>
    </reaction>
</comment>
<reference evidence="5" key="1">
    <citation type="journal article" date="2019" name="Gigascience">
        <title>De novo genome assembly of the endangered Acer yangbiense, a plant species with extremely small populations endemic to Yunnan Province, China.</title>
        <authorList>
            <person name="Yang J."/>
            <person name="Wariss H.M."/>
            <person name="Tao L."/>
            <person name="Zhang R."/>
            <person name="Yun Q."/>
            <person name="Hollingsworth P."/>
            <person name="Dao Z."/>
            <person name="Luo G."/>
            <person name="Guo H."/>
            <person name="Ma Y."/>
            <person name="Sun W."/>
        </authorList>
    </citation>
    <scope>NUCLEOTIDE SEQUENCE [LARGE SCALE GENOMIC DNA]</scope>
    <source>
        <strain evidence="5">cv. br00</strain>
    </source>
</reference>
<dbReference type="InterPro" id="IPR045004">
    <property type="entry name" value="ECH_dom"/>
</dbReference>
<keyword evidence="5" id="KW-1185">Reference proteome</keyword>
<dbReference type="EC" id="3.1.2.4" evidence="2"/>
<dbReference type="Gene3D" id="3.90.226.10">
    <property type="entry name" value="2-enoyl-CoA Hydratase, Chain A, domain 1"/>
    <property type="match status" value="2"/>
</dbReference>
<evidence type="ECO:0000256" key="2">
    <source>
        <dbReference type="RuleBase" id="RU369070"/>
    </source>
</evidence>
<dbReference type="SUPFAM" id="SSF52096">
    <property type="entry name" value="ClpP/crotonase"/>
    <property type="match status" value="2"/>
</dbReference>
<dbReference type="EMBL" id="VDCV01000006">
    <property type="protein sequence ID" value="KAB5553497.1"/>
    <property type="molecule type" value="Genomic_DNA"/>
</dbReference>
<dbReference type="Pfam" id="PF16113">
    <property type="entry name" value="ECH_2"/>
    <property type="match status" value="2"/>
</dbReference>
<accession>A0A5N5MEM3</accession>
<dbReference type="PANTHER" id="PTHR43176">
    <property type="entry name" value="3-HYDROXYISOBUTYRYL-COA HYDROLASE-RELATED"/>
    <property type="match status" value="1"/>
</dbReference>
<protein>
    <recommendedName>
        <fullName evidence="2">3-hydroxyisobutyryl-CoA hydrolase</fullName>
        <shortName evidence="2">HIB-CoA hydrolase</shortName>
        <shortName evidence="2">HIBYL-CoA-H</shortName>
        <ecNumber evidence="2">3.1.2.4</ecNumber>
    </recommendedName>
    <alternativeName>
        <fullName evidence="2">3-hydroxyisobutyryl-coenzyme A hydrolase</fullName>
    </alternativeName>
</protein>
<dbReference type="PANTHER" id="PTHR43176:SF6">
    <property type="entry name" value="3-HYDROXYISOBUTYRYL-COA HYDROLASE"/>
    <property type="match status" value="1"/>
</dbReference>
<evidence type="ECO:0000313" key="5">
    <source>
        <dbReference type="Proteomes" id="UP000326939"/>
    </source>
</evidence>
<comment type="similarity">
    <text evidence="2">Belongs to the enoyl-CoA hydratase/isomerase family.</text>
</comment>
<organism evidence="4 5">
    <name type="scientific">Salix brachista</name>
    <dbReference type="NCBI Taxonomy" id="2182728"/>
    <lineage>
        <taxon>Eukaryota</taxon>
        <taxon>Viridiplantae</taxon>
        <taxon>Streptophyta</taxon>
        <taxon>Embryophyta</taxon>
        <taxon>Tracheophyta</taxon>
        <taxon>Spermatophyta</taxon>
        <taxon>Magnoliopsida</taxon>
        <taxon>eudicotyledons</taxon>
        <taxon>Gunneridae</taxon>
        <taxon>Pentapetalae</taxon>
        <taxon>rosids</taxon>
        <taxon>fabids</taxon>
        <taxon>Malpighiales</taxon>
        <taxon>Salicaceae</taxon>
        <taxon>Saliceae</taxon>
        <taxon>Salix</taxon>
    </lineage>
</organism>
<feature type="domain" description="Enoyl-CoA hydratase/isomerase" evidence="3">
    <location>
        <begin position="24"/>
        <end position="357"/>
    </location>
</feature>
<comment type="function">
    <text evidence="2">Hydrolyzes 3-hydroxyisobutyryl-CoA (HIBYL-CoA), a saline catabolite. Has high activity toward isobutyryl-CoA. Could be an isobutyryl-CoA dehydrogenase that functions in valine catabolism.</text>
</comment>
<feature type="domain" description="Enoyl-CoA hydratase/isomerase" evidence="3">
    <location>
        <begin position="388"/>
        <end position="626"/>
    </location>
</feature>
<gene>
    <name evidence="4" type="ORF">DKX38_010808</name>
</gene>
<comment type="caution">
    <text evidence="4">The sequence shown here is derived from an EMBL/GenBank/DDBJ whole genome shotgun (WGS) entry which is preliminary data.</text>
</comment>
<keyword evidence="1 2" id="KW-0378">Hydrolase</keyword>
<evidence type="ECO:0000256" key="1">
    <source>
        <dbReference type="ARBA" id="ARBA00022801"/>
    </source>
</evidence>
<dbReference type="CDD" id="cd06558">
    <property type="entry name" value="crotonase-like"/>
    <property type="match status" value="2"/>
</dbReference>
<evidence type="ECO:0000259" key="3">
    <source>
        <dbReference type="Pfam" id="PF16113"/>
    </source>
</evidence>
<dbReference type="GO" id="GO:0006574">
    <property type="term" value="P:L-valine catabolic process"/>
    <property type="evidence" value="ECO:0007669"/>
    <property type="project" value="UniProtKB-UniRule"/>
</dbReference>
<dbReference type="AlphaFoldDB" id="A0A5N5MEM3"/>
<dbReference type="FunFam" id="3.90.226.10:FF:000027">
    <property type="entry name" value="Probable 3-hydroxyisobutyryl-CoA hydrolase 2"/>
    <property type="match status" value="1"/>
</dbReference>
<dbReference type="Proteomes" id="UP000326939">
    <property type="component" value="Chromosome 6"/>
</dbReference>
<dbReference type="InterPro" id="IPR029045">
    <property type="entry name" value="ClpP/crotonase-like_dom_sf"/>
</dbReference>
<evidence type="ECO:0000313" key="4">
    <source>
        <dbReference type="EMBL" id="KAB5553497.1"/>
    </source>
</evidence>
<name>A0A5N5MEM3_9ROSI</name>
<proteinExistence type="inferred from homology"/>
<dbReference type="NCBIfam" id="NF004127">
    <property type="entry name" value="PRK05617.1"/>
    <property type="match status" value="1"/>
</dbReference>
<dbReference type="InterPro" id="IPR032259">
    <property type="entry name" value="HIBYL-CoA-H"/>
</dbReference>
<comment type="pathway">
    <text evidence="2">Amino-acid degradation; L-valine degradation.</text>
</comment>
<dbReference type="GO" id="GO:0003860">
    <property type="term" value="F:3-hydroxyisobutyryl-CoA hydrolase activity"/>
    <property type="evidence" value="ECO:0007669"/>
    <property type="project" value="UniProtKB-UniRule"/>
</dbReference>